<keyword evidence="1" id="KW-1277">Toxin-antitoxin system</keyword>
<comment type="caution">
    <text evidence="2">The sequence shown here is derived from an EMBL/GenBank/DDBJ whole genome shotgun (WGS) entry which is preliminary data.</text>
</comment>
<evidence type="ECO:0000256" key="1">
    <source>
        <dbReference type="ARBA" id="ARBA00022649"/>
    </source>
</evidence>
<gene>
    <name evidence="2" type="ORF">S06H3_63009</name>
</gene>
<evidence type="ECO:0000313" key="2">
    <source>
        <dbReference type="EMBL" id="GAI53177.1"/>
    </source>
</evidence>
<name>X1PA45_9ZZZZ</name>
<dbReference type="AlphaFoldDB" id="X1PA45"/>
<dbReference type="InterPro" id="IPR003847">
    <property type="entry name" value="Put_antitoxin"/>
</dbReference>
<protein>
    <recommendedName>
        <fullName evidence="3">Antitoxin</fullName>
    </recommendedName>
</protein>
<organism evidence="2">
    <name type="scientific">marine sediment metagenome</name>
    <dbReference type="NCBI Taxonomy" id="412755"/>
    <lineage>
        <taxon>unclassified sequences</taxon>
        <taxon>metagenomes</taxon>
        <taxon>ecological metagenomes</taxon>
    </lineage>
</organism>
<evidence type="ECO:0008006" key="3">
    <source>
        <dbReference type="Google" id="ProtNLM"/>
    </source>
</evidence>
<sequence length="89" mass="10293">MSKTIKVDDQVYQKLDEEREKGETFSQVVAWLLRLAGKLKEVSKLLEPGHYLHDVKAYQENVKATVKEKYQGEDGVWYEREVPAPSSSH</sequence>
<reference evidence="2" key="1">
    <citation type="journal article" date="2014" name="Front. Microbiol.">
        <title>High frequency of phylogenetically diverse reductive dehalogenase-homologous genes in deep subseafloor sedimentary metagenomes.</title>
        <authorList>
            <person name="Kawai M."/>
            <person name="Futagami T."/>
            <person name="Toyoda A."/>
            <person name="Takaki Y."/>
            <person name="Nishi S."/>
            <person name="Hori S."/>
            <person name="Arai W."/>
            <person name="Tsubouchi T."/>
            <person name="Morono Y."/>
            <person name="Uchiyama I."/>
            <person name="Ito T."/>
            <person name="Fujiyama A."/>
            <person name="Inagaki F."/>
            <person name="Takami H."/>
        </authorList>
    </citation>
    <scope>NUCLEOTIDE SEQUENCE</scope>
    <source>
        <strain evidence="2">Expedition CK06-06</strain>
    </source>
</reference>
<proteinExistence type="predicted"/>
<accession>X1PA45</accession>
<dbReference type="EMBL" id="BARV01041699">
    <property type="protein sequence ID" value="GAI53177.1"/>
    <property type="molecule type" value="Genomic_DNA"/>
</dbReference>
<dbReference type="Pfam" id="PF02697">
    <property type="entry name" value="VAPB_antitox"/>
    <property type="match status" value="1"/>
</dbReference>